<protein>
    <submittedName>
        <fullName evidence="5">TPR-like protein</fullName>
    </submittedName>
</protein>
<dbReference type="PANTHER" id="PTHR47938">
    <property type="entry name" value="RESPIRATORY COMPLEX I CHAPERONE (CIA84), PUTATIVE (AFU_ORTHOLOGUE AFUA_2G06020)-RELATED"/>
    <property type="match status" value="1"/>
</dbReference>
<feature type="repeat" description="PPR" evidence="2">
    <location>
        <begin position="776"/>
        <end position="810"/>
    </location>
</feature>
<proteinExistence type="predicted"/>
<feature type="compositionally biased region" description="Polar residues" evidence="3">
    <location>
        <begin position="504"/>
        <end position="514"/>
    </location>
</feature>
<dbReference type="Pfam" id="PF13041">
    <property type="entry name" value="PPR_2"/>
    <property type="match status" value="1"/>
</dbReference>
<dbReference type="InterPro" id="IPR033443">
    <property type="entry name" value="PROP1-like_PPR_dom"/>
</dbReference>
<feature type="repeat" description="PPR" evidence="2">
    <location>
        <begin position="710"/>
        <end position="744"/>
    </location>
</feature>
<feature type="region of interest" description="Disordered" evidence="3">
    <location>
        <begin position="480"/>
        <end position="514"/>
    </location>
</feature>
<dbReference type="InterPro" id="IPR002885">
    <property type="entry name" value="PPR_rpt"/>
</dbReference>
<dbReference type="GeneID" id="17036868"/>
<evidence type="ECO:0000256" key="1">
    <source>
        <dbReference type="ARBA" id="ARBA00022737"/>
    </source>
</evidence>
<dbReference type="Gene3D" id="1.25.40.10">
    <property type="entry name" value="Tetratricopeptide repeat domain"/>
    <property type="match status" value="5"/>
</dbReference>
<evidence type="ECO:0000313" key="5">
    <source>
        <dbReference type="EMBL" id="EIE18918.1"/>
    </source>
</evidence>
<reference evidence="5 6" key="1">
    <citation type="journal article" date="2012" name="Genome Biol.">
        <title>The genome of the polar eukaryotic microalga coccomyxa subellipsoidea reveals traits of cold adaptation.</title>
        <authorList>
            <person name="Blanc G."/>
            <person name="Agarkova I."/>
            <person name="Grimwood J."/>
            <person name="Kuo A."/>
            <person name="Brueggeman A."/>
            <person name="Dunigan D."/>
            <person name="Gurnon J."/>
            <person name="Ladunga I."/>
            <person name="Lindquist E."/>
            <person name="Lucas S."/>
            <person name="Pangilinan J."/>
            <person name="Proschold T."/>
            <person name="Salamov A."/>
            <person name="Schmutz J."/>
            <person name="Weeks D."/>
            <person name="Yamada T."/>
            <person name="Claverie J.M."/>
            <person name="Grigoriev I."/>
            <person name="Van Etten J."/>
            <person name="Lomsadze A."/>
            <person name="Borodovsky M."/>
        </authorList>
    </citation>
    <scope>NUCLEOTIDE SEQUENCE [LARGE SCALE GENOMIC DNA]</scope>
    <source>
        <strain evidence="5 6">C-169</strain>
    </source>
</reference>
<dbReference type="PROSITE" id="PS51375">
    <property type="entry name" value="PPR"/>
    <property type="match status" value="9"/>
</dbReference>
<feature type="region of interest" description="Disordered" evidence="3">
    <location>
        <begin position="531"/>
        <end position="559"/>
    </location>
</feature>
<keyword evidence="6" id="KW-1185">Reference proteome</keyword>
<dbReference type="EMBL" id="AGSI01000021">
    <property type="protein sequence ID" value="EIE18918.1"/>
    <property type="molecule type" value="Genomic_DNA"/>
</dbReference>
<feature type="repeat" description="PPR" evidence="2">
    <location>
        <begin position="318"/>
        <end position="352"/>
    </location>
</feature>
<dbReference type="AlphaFoldDB" id="I0YKJ9"/>
<feature type="region of interest" description="Disordered" evidence="3">
    <location>
        <begin position="595"/>
        <end position="657"/>
    </location>
</feature>
<dbReference type="OrthoDB" id="185373at2759"/>
<feature type="repeat" description="PPR" evidence="2">
    <location>
        <begin position="427"/>
        <end position="461"/>
    </location>
</feature>
<dbReference type="NCBIfam" id="TIGR00756">
    <property type="entry name" value="PPR"/>
    <property type="match status" value="6"/>
</dbReference>
<dbReference type="RefSeq" id="XP_005643462.1">
    <property type="nucleotide sequence ID" value="XM_005643405.1"/>
</dbReference>
<keyword evidence="1" id="KW-0677">Repeat</keyword>
<dbReference type="SUPFAM" id="SSF48452">
    <property type="entry name" value="TPR-like"/>
    <property type="match status" value="1"/>
</dbReference>
<comment type="caution">
    <text evidence="5">The sequence shown here is derived from an EMBL/GenBank/DDBJ whole genome shotgun (WGS) entry which is preliminary data.</text>
</comment>
<dbReference type="GO" id="GO:0003729">
    <property type="term" value="F:mRNA binding"/>
    <property type="evidence" value="ECO:0007669"/>
    <property type="project" value="TreeGrafter"/>
</dbReference>
<dbReference type="eggNOG" id="KOG4197">
    <property type="taxonomic scope" value="Eukaryota"/>
</dbReference>
<feature type="repeat" description="PPR" evidence="2">
    <location>
        <begin position="209"/>
        <end position="243"/>
    </location>
</feature>
<feature type="repeat" description="PPR" evidence="2">
    <location>
        <begin position="745"/>
        <end position="775"/>
    </location>
</feature>
<dbReference type="STRING" id="574566.I0YKJ9"/>
<dbReference type="PANTHER" id="PTHR47938:SF35">
    <property type="entry name" value="PENTATRICOPEPTIDE REPEAT-CONTAINING PROTEIN 4, MITOCHONDRIAL-RELATED"/>
    <property type="match status" value="1"/>
</dbReference>
<name>I0YKJ9_COCSC</name>
<dbReference type="KEGG" id="csl:COCSUDRAFT_68079"/>
<feature type="compositionally biased region" description="Polar residues" evidence="3">
    <location>
        <begin position="636"/>
        <end position="653"/>
    </location>
</feature>
<organism evidence="5 6">
    <name type="scientific">Coccomyxa subellipsoidea (strain C-169)</name>
    <name type="common">Green microalga</name>
    <dbReference type="NCBI Taxonomy" id="574566"/>
    <lineage>
        <taxon>Eukaryota</taxon>
        <taxon>Viridiplantae</taxon>
        <taxon>Chlorophyta</taxon>
        <taxon>core chlorophytes</taxon>
        <taxon>Trebouxiophyceae</taxon>
        <taxon>Trebouxiophyceae incertae sedis</taxon>
        <taxon>Coccomyxaceae</taxon>
        <taxon>Coccomyxa</taxon>
        <taxon>Coccomyxa subellipsoidea</taxon>
    </lineage>
</organism>
<evidence type="ECO:0000259" key="4">
    <source>
        <dbReference type="Pfam" id="PF17177"/>
    </source>
</evidence>
<dbReference type="Pfam" id="PF01535">
    <property type="entry name" value="PPR"/>
    <property type="match status" value="3"/>
</dbReference>
<feature type="repeat" description="PPR" evidence="2">
    <location>
        <begin position="283"/>
        <end position="317"/>
    </location>
</feature>
<dbReference type="Proteomes" id="UP000007264">
    <property type="component" value="Unassembled WGS sequence"/>
</dbReference>
<sequence>MVLAATLGGLQFFPGAESVAGNTLTQSGRGSVTFGQKPFLNSHANAAPSGSFDARGLSRNRYQAHAVSAQTLDLEARPQTKGQRFHVPDFLPVVDPSGPHAGSLPPALYRLLDPSANVDLPTAQRVSARGLDNRELDKLVAALGRSKATWRRALLLHEWLLGMGHAPDDRLCTTLIRVCAQHGQALHALSIYDWMRARVAEGGAGLRPTVFTYTAAMRAALAGNLIDRALKVWDDAVAAGCEPDCRMCTSLLEVCTRSGDTARALAMYDRMRDAAPGSRLAPSVHAFTAAMRAAADGGRWEKALCIWSDMVAAGCQPTGHAYAAAISACAAGSQWPRAVELFDEMLELGIKPDVVSCTALISALGADAQWERAERVVSWMLQAGVKPNVRTYTALITALGNAKQWKRALHTLQRLKTDMSAARVEPNAYTYSALLKTMGEHGQWALAEQVFSELEAEAYASHGAALPHRDVFMMDGIPSGAASMSHPDDDDSFSALPQHPWGLSGQQSEAPSQMDFSRAWAPIVTPARRSLDTQAATNSRVAREVDNASGSEGGDDFGGVAEALSRELEQRLHAGELHGAGSYGDMPIALAEQVLSSSPRGEASSVSDMLPDNLPGQSNVSETSGSSAGSHEPFSLFSSATQAPTSRSTSQPMQIPGVRSNVVPGLVRPQAVSNGVSGAKWGLEMRGNEHRSKLPGRPVRPPTAAKTALNEVVCGAMMLAYERAGKWNEALGVLERARALGIAPNTIMYNTAMSALAKSGRAEAAEELFTEIPEPDAVSYETLIAAYGMAGLPDKAEAVYQAMIKVGHTPRDYAYCGLIAAFSMKGDWKGALRVRQMMRQRRVPLTVHVYNALMAACERAQQWEKGMELQRSMVREGVEPNQVTKQLLAAVGKGGTAAIGDQQVAAAALSAAVAAAGSLIIRAGAF</sequence>
<accession>I0YKJ9</accession>
<feature type="repeat" description="PPR" evidence="2">
    <location>
        <begin position="846"/>
        <end position="880"/>
    </location>
</feature>
<feature type="compositionally biased region" description="Polar residues" evidence="3">
    <location>
        <begin position="615"/>
        <end position="629"/>
    </location>
</feature>
<feature type="domain" description="PROP1-like PPR" evidence="4">
    <location>
        <begin position="175"/>
        <end position="331"/>
    </location>
</feature>
<evidence type="ECO:0000313" key="6">
    <source>
        <dbReference type="Proteomes" id="UP000007264"/>
    </source>
</evidence>
<feature type="repeat" description="PPR" evidence="2">
    <location>
        <begin position="353"/>
        <end position="387"/>
    </location>
</feature>
<dbReference type="Pfam" id="PF13812">
    <property type="entry name" value="PPR_3"/>
    <property type="match status" value="2"/>
</dbReference>
<feature type="compositionally biased region" description="Polar residues" evidence="3">
    <location>
        <begin position="595"/>
        <end position="607"/>
    </location>
</feature>
<dbReference type="InterPro" id="IPR011990">
    <property type="entry name" value="TPR-like_helical_dom_sf"/>
</dbReference>
<dbReference type="Pfam" id="PF17177">
    <property type="entry name" value="PPR_long"/>
    <property type="match status" value="1"/>
</dbReference>
<evidence type="ECO:0000256" key="2">
    <source>
        <dbReference type="PROSITE-ProRule" id="PRU00708"/>
    </source>
</evidence>
<gene>
    <name evidence="5" type="ORF">COCSUDRAFT_68079</name>
</gene>
<evidence type="ECO:0000256" key="3">
    <source>
        <dbReference type="SAM" id="MobiDB-lite"/>
    </source>
</evidence>